<keyword evidence="5 6" id="KW-0472">Membrane</keyword>
<dbReference type="EMBL" id="NKQK01000015">
    <property type="protein sequence ID" value="PSS10183.1"/>
    <property type="molecule type" value="Genomic_DNA"/>
</dbReference>
<dbReference type="InterPro" id="IPR000620">
    <property type="entry name" value="EamA_dom"/>
</dbReference>
<proteinExistence type="inferred from homology"/>
<feature type="transmembrane region" description="Helical" evidence="6">
    <location>
        <begin position="213"/>
        <end position="234"/>
    </location>
</feature>
<evidence type="ECO:0000313" key="8">
    <source>
        <dbReference type="EMBL" id="PSS10183.1"/>
    </source>
</evidence>
<feature type="transmembrane region" description="Helical" evidence="6">
    <location>
        <begin position="246"/>
        <end position="265"/>
    </location>
</feature>
<reference evidence="9" key="2">
    <citation type="journal article" date="2018" name="BMC Genomics">
        <title>A manually annotated Actinidia chinensis var. chinensis (kiwifruit) genome highlights the challenges associated with draft genomes and gene prediction in plants.</title>
        <authorList>
            <person name="Pilkington S.M."/>
            <person name="Crowhurst R."/>
            <person name="Hilario E."/>
            <person name="Nardozza S."/>
            <person name="Fraser L."/>
            <person name="Peng Y."/>
            <person name="Gunaseelan K."/>
            <person name="Simpson R."/>
            <person name="Tahir J."/>
            <person name="Deroles S.C."/>
            <person name="Templeton K."/>
            <person name="Luo Z."/>
            <person name="Davy M."/>
            <person name="Cheng C."/>
            <person name="McNeilage M."/>
            <person name="Scaglione D."/>
            <person name="Liu Y."/>
            <person name="Zhang Q."/>
            <person name="Datson P."/>
            <person name="De Silva N."/>
            <person name="Gardiner S.E."/>
            <person name="Bassett H."/>
            <person name="Chagne D."/>
            <person name="McCallum J."/>
            <person name="Dzierzon H."/>
            <person name="Deng C."/>
            <person name="Wang Y.Y."/>
            <person name="Barron L."/>
            <person name="Manako K."/>
            <person name="Bowen J."/>
            <person name="Foster T.M."/>
            <person name="Erridge Z.A."/>
            <person name="Tiffin H."/>
            <person name="Waite C.N."/>
            <person name="Davies K.M."/>
            <person name="Grierson E.P."/>
            <person name="Laing W.A."/>
            <person name="Kirk R."/>
            <person name="Chen X."/>
            <person name="Wood M."/>
            <person name="Montefiori M."/>
            <person name="Brummell D.A."/>
            <person name="Schwinn K.E."/>
            <person name="Catanach A."/>
            <person name="Fullerton C."/>
            <person name="Li D."/>
            <person name="Meiyalaghan S."/>
            <person name="Nieuwenhuizen N."/>
            <person name="Read N."/>
            <person name="Prakash R."/>
            <person name="Hunter D."/>
            <person name="Zhang H."/>
            <person name="McKenzie M."/>
            <person name="Knabel M."/>
            <person name="Harris A."/>
            <person name="Allan A.C."/>
            <person name="Gleave A."/>
            <person name="Chen A."/>
            <person name="Janssen B.J."/>
            <person name="Plunkett B."/>
            <person name="Ampomah-Dwamena C."/>
            <person name="Voogd C."/>
            <person name="Leif D."/>
            <person name="Lafferty D."/>
            <person name="Souleyre E.J.F."/>
            <person name="Varkonyi-Gasic E."/>
            <person name="Gambi F."/>
            <person name="Hanley J."/>
            <person name="Yao J.L."/>
            <person name="Cheung J."/>
            <person name="David K.M."/>
            <person name="Warren B."/>
            <person name="Marsh K."/>
            <person name="Snowden K.C."/>
            <person name="Lin-Wang K."/>
            <person name="Brian L."/>
            <person name="Martinez-Sanchez M."/>
            <person name="Wang M."/>
            <person name="Ileperuma N."/>
            <person name="Macnee N."/>
            <person name="Campin R."/>
            <person name="McAtee P."/>
            <person name="Drummond R.S.M."/>
            <person name="Espley R.V."/>
            <person name="Ireland H.S."/>
            <person name="Wu R."/>
            <person name="Atkinson R.G."/>
            <person name="Karunairetnam S."/>
            <person name="Bulley S."/>
            <person name="Chunkath S."/>
            <person name="Hanley Z."/>
            <person name="Storey R."/>
            <person name="Thrimawithana A.H."/>
            <person name="Thomson S."/>
            <person name="David C."/>
            <person name="Testolin R."/>
            <person name="Huang H."/>
            <person name="Hellens R.P."/>
            <person name="Schaffer R.J."/>
        </authorList>
    </citation>
    <scope>NUCLEOTIDE SEQUENCE [LARGE SCALE GENOMIC DNA]</scope>
    <source>
        <strain evidence="9">cv. Red5</strain>
    </source>
</reference>
<dbReference type="GO" id="GO:0016020">
    <property type="term" value="C:membrane"/>
    <property type="evidence" value="ECO:0007669"/>
    <property type="project" value="UniProtKB-SubCell"/>
</dbReference>
<dbReference type="Gramene" id="PSS10183">
    <property type="protein sequence ID" value="PSS10183"/>
    <property type="gene ID" value="CEY00_Acc17213"/>
</dbReference>
<reference evidence="8 9" key="1">
    <citation type="submission" date="2017-07" db="EMBL/GenBank/DDBJ databases">
        <title>An improved, manually edited Actinidia chinensis var. chinensis (kiwifruit) genome highlights the challenges associated with draft genomes and gene prediction in plants.</title>
        <authorList>
            <person name="Pilkington S."/>
            <person name="Crowhurst R."/>
            <person name="Hilario E."/>
            <person name="Nardozza S."/>
            <person name="Fraser L."/>
            <person name="Peng Y."/>
            <person name="Gunaseelan K."/>
            <person name="Simpson R."/>
            <person name="Tahir J."/>
            <person name="Deroles S."/>
            <person name="Templeton K."/>
            <person name="Luo Z."/>
            <person name="Davy M."/>
            <person name="Cheng C."/>
            <person name="Mcneilage M."/>
            <person name="Scaglione D."/>
            <person name="Liu Y."/>
            <person name="Zhang Q."/>
            <person name="Datson P."/>
            <person name="De Silva N."/>
            <person name="Gardiner S."/>
            <person name="Bassett H."/>
            <person name="Chagne D."/>
            <person name="Mccallum J."/>
            <person name="Dzierzon H."/>
            <person name="Deng C."/>
            <person name="Wang Y.-Y."/>
            <person name="Barron N."/>
            <person name="Manako K."/>
            <person name="Bowen J."/>
            <person name="Foster T."/>
            <person name="Erridge Z."/>
            <person name="Tiffin H."/>
            <person name="Waite C."/>
            <person name="Davies K."/>
            <person name="Grierson E."/>
            <person name="Laing W."/>
            <person name="Kirk R."/>
            <person name="Chen X."/>
            <person name="Wood M."/>
            <person name="Montefiori M."/>
            <person name="Brummell D."/>
            <person name="Schwinn K."/>
            <person name="Catanach A."/>
            <person name="Fullerton C."/>
            <person name="Li D."/>
            <person name="Meiyalaghan S."/>
            <person name="Nieuwenhuizen N."/>
            <person name="Read N."/>
            <person name="Prakash R."/>
            <person name="Hunter D."/>
            <person name="Zhang H."/>
            <person name="Mckenzie M."/>
            <person name="Knabel M."/>
            <person name="Harris A."/>
            <person name="Allan A."/>
            <person name="Chen A."/>
            <person name="Janssen B."/>
            <person name="Plunkett B."/>
            <person name="Dwamena C."/>
            <person name="Voogd C."/>
            <person name="Leif D."/>
            <person name="Lafferty D."/>
            <person name="Souleyre E."/>
            <person name="Varkonyi-Gasic E."/>
            <person name="Gambi F."/>
            <person name="Hanley J."/>
            <person name="Yao J.-L."/>
            <person name="Cheung J."/>
            <person name="David K."/>
            <person name="Warren B."/>
            <person name="Marsh K."/>
            <person name="Snowden K."/>
            <person name="Lin-Wang K."/>
            <person name="Brian L."/>
            <person name="Martinez-Sanchez M."/>
            <person name="Wang M."/>
            <person name="Ileperuma N."/>
            <person name="Macnee N."/>
            <person name="Campin R."/>
            <person name="Mcatee P."/>
            <person name="Drummond R."/>
            <person name="Espley R."/>
            <person name="Ireland H."/>
            <person name="Wu R."/>
            <person name="Atkinson R."/>
            <person name="Karunairetnam S."/>
            <person name="Bulley S."/>
            <person name="Chunkath S."/>
            <person name="Hanley Z."/>
            <person name="Storey R."/>
            <person name="Thrimawithana A."/>
            <person name="Thomson S."/>
            <person name="David C."/>
            <person name="Testolin R."/>
        </authorList>
    </citation>
    <scope>NUCLEOTIDE SEQUENCE [LARGE SCALE GENOMIC DNA]</scope>
    <source>
        <strain evidence="9">cv. Red5</strain>
        <tissue evidence="8">Young leaf</tissue>
    </source>
</reference>
<feature type="transmembrane region" description="Helical" evidence="6">
    <location>
        <begin position="103"/>
        <end position="123"/>
    </location>
</feature>
<feature type="transmembrane region" description="Helical" evidence="6">
    <location>
        <begin position="304"/>
        <end position="323"/>
    </location>
</feature>
<dbReference type="AlphaFoldDB" id="A0A2R6QL87"/>
<dbReference type="STRING" id="1590841.A0A2R6QL87"/>
<evidence type="ECO:0000256" key="5">
    <source>
        <dbReference type="ARBA" id="ARBA00023136"/>
    </source>
</evidence>
<organism evidence="8 9">
    <name type="scientific">Actinidia chinensis var. chinensis</name>
    <name type="common">Chinese soft-hair kiwi</name>
    <dbReference type="NCBI Taxonomy" id="1590841"/>
    <lineage>
        <taxon>Eukaryota</taxon>
        <taxon>Viridiplantae</taxon>
        <taxon>Streptophyta</taxon>
        <taxon>Embryophyta</taxon>
        <taxon>Tracheophyta</taxon>
        <taxon>Spermatophyta</taxon>
        <taxon>Magnoliopsida</taxon>
        <taxon>eudicotyledons</taxon>
        <taxon>Gunneridae</taxon>
        <taxon>Pentapetalae</taxon>
        <taxon>asterids</taxon>
        <taxon>Ericales</taxon>
        <taxon>Actinidiaceae</taxon>
        <taxon>Actinidia</taxon>
    </lineage>
</organism>
<keyword evidence="4 6" id="KW-1133">Transmembrane helix</keyword>
<feature type="domain" description="EamA" evidence="7">
    <location>
        <begin position="26"/>
        <end position="153"/>
    </location>
</feature>
<evidence type="ECO:0000256" key="3">
    <source>
        <dbReference type="ARBA" id="ARBA00022692"/>
    </source>
</evidence>
<keyword evidence="9" id="KW-1185">Reference proteome</keyword>
<comment type="caution">
    <text evidence="8">The sequence shown here is derived from an EMBL/GenBank/DDBJ whole genome shotgun (WGS) entry which is preliminary data.</text>
</comment>
<dbReference type="OrthoDB" id="1728340at2759"/>
<name>A0A2R6QL87_ACTCC</name>
<feature type="transmembrane region" description="Helical" evidence="6">
    <location>
        <begin position="135"/>
        <end position="155"/>
    </location>
</feature>
<accession>A0A2R6QL87</accession>
<feature type="transmembrane region" description="Helical" evidence="6">
    <location>
        <begin position="181"/>
        <end position="201"/>
    </location>
</feature>
<feature type="transmembrane region" description="Helical" evidence="6">
    <location>
        <begin position="73"/>
        <end position="97"/>
    </location>
</feature>
<evidence type="ECO:0000313" key="9">
    <source>
        <dbReference type="Proteomes" id="UP000241394"/>
    </source>
</evidence>
<dbReference type="OMA" id="CRTSENI"/>
<evidence type="ECO:0000256" key="4">
    <source>
        <dbReference type="ARBA" id="ARBA00022989"/>
    </source>
</evidence>
<evidence type="ECO:0000256" key="6">
    <source>
        <dbReference type="RuleBase" id="RU363077"/>
    </source>
</evidence>
<dbReference type="Pfam" id="PF00892">
    <property type="entry name" value="EamA"/>
    <property type="match status" value="2"/>
</dbReference>
<comment type="similarity">
    <text evidence="2 6">Belongs to the drug/metabolite transporter (DMT) superfamily. Plant drug/metabolite exporter (P-DME) (TC 2.A.7.4) family.</text>
</comment>
<dbReference type="PANTHER" id="PTHR31218">
    <property type="entry name" value="WAT1-RELATED PROTEIN"/>
    <property type="match status" value="1"/>
</dbReference>
<dbReference type="InterPro" id="IPR037185">
    <property type="entry name" value="EmrE-like"/>
</dbReference>
<dbReference type="GO" id="GO:0022857">
    <property type="term" value="F:transmembrane transporter activity"/>
    <property type="evidence" value="ECO:0007669"/>
    <property type="project" value="InterPro"/>
</dbReference>
<feature type="domain" description="EamA" evidence="7">
    <location>
        <begin position="184"/>
        <end position="321"/>
    </location>
</feature>
<evidence type="ECO:0000256" key="1">
    <source>
        <dbReference type="ARBA" id="ARBA00004141"/>
    </source>
</evidence>
<feature type="transmembrane region" description="Helical" evidence="6">
    <location>
        <begin position="40"/>
        <end position="61"/>
    </location>
</feature>
<sequence>MGLKSGLKEAAPFAAMVVVEWGEVGMVTLAKAALNTGISTFVYLVYYNSLGVVLLFPLFIFRTYRKKQHPLSLALLFRFFLLGLFGRGFLMFGYIGLKYSSPALAASLANLVPVFTFLIAIIFRMEKIDMRSPSSLAKSLGTVVAVFGAFVVTLYKGPPIISGTFHSSLHSQALVPQNSNWALGGLLLTIGFFSAAIWIILQAETVKQYPEKVTVVFFFMLFGTMQCAFISSIVERTPSSWTLRPGIAMIAIIYSAIFGVVLRFNIVTWCLHEKGPLFVALFKPLGMVIAVIAGLVFLDDTLHLGSVIGAAIIAIGFYTVMWGQAKERKTWSQATLVDENLRTKI</sequence>
<comment type="subcellular location">
    <subcellularLocation>
        <location evidence="1 6">Membrane</location>
        <topology evidence="1 6">Multi-pass membrane protein</topology>
    </subcellularLocation>
</comment>
<gene>
    <name evidence="8" type="ORF">CEY00_Acc17213</name>
</gene>
<dbReference type="Proteomes" id="UP000241394">
    <property type="component" value="Chromosome LG15"/>
</dbReference>
<keyword evidence="3 6" id="KW-0812">Transmembrane</keyword>
<evidence type="ECO:0000256" key="2">
    <source>
        <dbReference type="ARBA" id="ARBA00007635"/>
    </source>
</evidence>
<dbReference type="InParanoid" id="A0A2R6QL87"/>
<dbReference type="InterPro" id="IPR030184">
    <property type="entry name" value="WAT1-related"/>
</dbReference>
<protein>
    <recommendedName>
        <fullName evidence="6">WAT1-related protein</fullName>
    </recommendedName>
</protein>
<dbReference type="SUPFAM" id="SSF103481">
    <property type="entry name" value="Multidrug resistance efflux transporter EmrE"/>
    <property type="match status" value="2"/>
</dbReference>
<evidence type="ECO:0000259" key="7">
    <source>
        <dbReference type="Pfam" id="PF00892"/>
    </source>
</evidence>
<feature type="transmembrane region" description="Helical" evidence="6">
    <location>
        <begin position="277"/>
        <end position="298"/>
    </location>
</feature>